<sequence>MELSIFERRVWHEAGHATMALCLNQRVSKIAVYNPDDLSTLAAGSSREFDDGGETGVLYASLEEKSKHRRDVICGGYAAECLLVREGRLQFLSAEDAEKYSKTTCSDDLLRYFQKDHARELPEGAWGKFRAAGALLAGYLLVGRPRKILGLIANEIIHIGGGALTEERIKELLINT</sequence>
<organism evidence="1 2">
    <name type="scientific">Dyella mobilis</name>
    <dbReference type="NCBI Taxonomy" id="1849582"/>
    <lineage>
        <taxon>Bacteria</taxon>
        <taxon>Pseudomonadati</taxon>
        <taxon>Pseudomonadota</taxon>
        <taxon>Gammaproteobacteria</taxon>
        <taxon>Lysobacterales</taxon>
        <taxon>Rhodanobacteraceae</taxon>
        <taxon>Dyella</taxon>
    </lineage>
</organism>
<comment type="caution">
    <text evidence="1">The sequence shown here is derived from an EMBL/GenBank/DDBJ whole genome shotgun (WGS) entry which is preliminary data.</text>
</comment>
<proteinExistence type="predicted"/>
<evidence type="ECO:0000313" key="2">
    <source>
        <dbReference type="Proteomes" id="UP001430193"/>
    </source>
</evidence>
<protein>
    <recommendedName>
        <fullName evidence="3">Peptidase M41 domain-containing protein</fullName>
    </recommendedName>
</protein>
<dbReference type="EMBL" id="JADIKF010000036">
    <property type="protein sequence ID" value="MBM7128912.1"/>
    <property type="molecule type" value="Genomic_DNA"/>
</dbReference>
<evidence type="ECO:0008006" key="3">
    <source>
        <dbReference type="Google" id="ProtNLM"/>
    </source>
</evidence>
<gene>
    <name evidence="1" type="ORF">ISS99_05190</name>
</gene>
<evidence type="ECO:0000313" key="1">
    <source>
        <dbReference type="EMBL" id="MBM7128912.1"/>
    </source>
</evidence>
<accession>A0ABS2KCM0</accession>
<name>A0ABS2KCM0_9GAMM</name>
<keyword evidence="2" id="KW-1185">Reference proteome</keyword>
<dbReference type="Proteomes" id="UP001430193">
    <property type="component" value="Unassembled WGS sequence"/>
</dbReference>
<reference evidence="1" key="1">
    <citation type="submission" date="2020-10" db="EMBL/GenBank/DDBJ databases">
        <title>Phylogeny of dyella-like bacteria.</title>
        <authorList>
            <person name="Fu J."/>
        </authorList>
    </citation>
    <scope>NUCLEOTIDE SEQUENCE</scope>
    <source>
        <strain evidence="1">DHON07</strain>
    </source>
</reference>
<dbReference type="RefSeq" id="WP_204630535.1">
    <property type="nucleotide sequence ID" value="NZ_BSOC01000007.1"/>
</dbReference>